<dbReference type="GeneID" id="68356647"/>
<dbReference type="RefSeq" id="XP_044718953.1">
    <property type="nucleotide sequence ID" value="XM_044865989.1"/>
</dbReference>
<gene>
    <name evidence="2" type="ORF">HRG_07518</name>
</gene>
<dbReference type="EMBL" id="JAIZPD010000008">
    <property type="protein sequence ID" value="KAH0961440.1"/>
    <property type="molecule type" value="Genomic_DNA"/>
</dbReference>
<organism evidence="2 3">
    <name type="scientific">Hirsutella rhossiliensis</name>
    <dbReference type="NCBI Taxonomy" id="111463"/>
    <lineage>
        <taxon>Eukaryota</taxon>
        <taxon>Fungi</taxon>
        <taxon>Dikarya</taxon>
        <taxon>Ascomycota</taxon>
        <taxon>Pezizomycotina</taxon>
        <taxon>Sordariomycetes</taxon>
        <taxon>Hypocreomycetidae</taxon>
        <taxon>Hypocreales</taxon>
        <taxon>Ophiocordycipitaceae</taxon>
        <taxon>Hirsutella</taxon>
    </lineage>
</organism>
<proteinExistence type="predicted"/>
<dbReference type="Pfam" id="PF01019">
    <property type="entry name" value="G_glu_transpept"/>
    <property type="match status" value="1"/>
</dbReference>
<name>A0A9P8MUG0_9HYPO</name>
<evidence type="ECO:0000313" key="2">
    <source>
        <dbReference type="EMBL" id="KAH0961440.1"/>
    </source>
</evidence>
<dbReference type="InterPro" id="IPR029055">
    <property type="entry name" value="Ntn_hydrolases_N"/>
</dbReference>
<dbReference type="PANTHER" id="PTHR11686">
    <property type="entry name" value="GAMMA GLUTAMYL TRANSPEPTIDASE"/>
    <property type="match status" value="1"/>
</dbReference>
<accession>A0A9P8MUG0</accession>
<dbReference type="AlphaFoldDB" id="A0A9P8MUG0"/>
<dbReference type="GO" id="GO:0036374">
    <property type="term" value="F:glutathione hydrolase activity"/>
    <property type="evidence" value="ECO:0007669"/>
    <property type="project" value="InterPro"/>
</dbReference>
<reference evidence="2" key="1">
    <citation type="submission" date="2021-09" db="EMBL/GenBank/DDBJ databases">
        <title>A high-quality genome of the endoparasitic fungus Hirsutella rhossiliensis with a comparison of Hirsutella genomes reveals transposable elements contributing to genome size variation.</title>
        <authorList>
            <person name="Lin R."/>
            <person name="Jiao Y."/>
            <person name="Sun X."/>
            <person name="Ling J."/>
            <person name="Xie B."/>
            <person name="Cheng X."/>
        </authorList>
    </citation>
    <scope>NUCLEOTIDE SEQUENCE</scope>
    <source>
        <strain evidence="2">HR02</strain>
    </source>
</reference>
<keyword evidence="3" id="KW-1185">Reference proteome</keyword>
<comment type="caution">
    <text evidence="2">The sequence shown here is derived from an EMBL/GenBank/DDBJ whole genome shotgun (WGS) entry which is preliminary data.</text>
</comment>
<dbReference type="SUPFAM" id="SSF56235">
    <property type="entry name" value="N-terminal nucleophile aminohydrolases (Ntn hydrolases)"/>
    <property type="match status" value="1"/>
</dbReference>
<dbReference type="GO" id="GO:0005886">
    <property type="term" value="C:plasma membrane"/>
    <property type="evidence" value="ECO:0007669"/>
    <property type="project" value="TreeGrafter"/>
</dbReference>
<dbReference type="Proteomes" id="UP000824596">
    <property type="component" value="Unassembled WGS sequence"/>
</dbReference>
<sequence length="110" mass="12016">MYHSGIGGGGFMLLRNNNGTYEFVDFRETAPKTAYTDMYEGNLNGSVYGGLASGVPAASIARCGFVVTEDLIQAMNRVSPNNFLTDDPTWAIDFAPHGYRVRLGETITRK</sequence>
<evidence type="ECO:0000256" key="1">
    <source>
        <dbReference type="PIRSR" id="PIRSR600101-2"/>
    </source>
</evidence>
<dbReference type="InterPro" id="IPR000101">
    <property type="entry name" value="GGT_peptidase"/>
</dbReference>
<protein>
    <submittedName>
        <fullName evidence="2">Gamma-glutamyltranspeptidase domain-containing protein</fullName>
    </submittedName>
</protein>
<dbReference type="GO" id="GO:0006751">
    <property type="term" value="P:glutathione catabolic process"/>
    <property type="evidence" value="ECO:0007669"/>
    <property type="project" value="InterPro"/>
</dbReference>
<feature type="binding site" evidence="1">
    <location>
        <position position="27"/>
    </location>
    <ligand>
        <name>L-glutamate</name>
        <dbReference type="ChEBI" id="CHEBI:29985"/>
    </ligand>
</feature>
<evidence type="ECO:0000313" key="3">
    <source>
        <dbReference type="Proteomes" id="UP000824596"/>
    </source>
</evidence>
<dbReference type="OrthoDB" id="1081007at2759"/>
<dbReference type="PANTHER" id="PTHR11686:SF62">
    <property type="entry name" value="GLUTATHIONE HYDROLASE"/>
    <property type="match status" value="1"/>
</dbReference>